<evidence type="ECO:0000313" key="2">
    <source>
        <dbReference type="Proteomes" id="UP000509414"/>
    </source>
</evidence>
<dbReference type="Proteomes" id="UP000509414">
    <property type="component" value="Chromosome"/>
</dbReference>
<dbReference type="KEGG" id="cinf:CINF_0412"/>
<dbReference type="AlphaFoldDB" id="A0A7H9CFI7"/>
<protein>
    <submittedName>
        <fullName evidence="1">DUF507 domain-containing protein</fullName>
    </submittedName>
</protein>
<keyword evidence="2" id="KW-1185">Reference proteome</keyword>
<proteinExistence type="predicted"/>
<dbReference type="InterPro" id="IPR007463">
    <property type="entry name" value="DUF507"/>
</dbReference>
<name>A0A7H9CFI7_9BACT</name>
<accession>A0A7H9CFI7</accession>
<evidence type="ECO:0000313" key="1">
    <source>
        <dbReference type="EMBL" id="QLI04947.1"/>
    </source>
</evidence>
<sequence>MRIKEPHAQYIARKISIELHKCGFVSFKSGLEQVAQLAQEILLADIASERALEAKVEQILNENENDIEFMQVDRRNMFWLIKKRLARDSDFILEHDDRYSRISHEILNQIWQKDLIDYKVSENKVKNVIYSAIEGYLKGFSQAEDAAFDELEKREKKLVVGSDEYEIAYHKAYEEQLKKRGII</sequence>
<organism evidence="1 2">
    <name type="scientific">Candidatus Campylobacter infans</name>
    <dbReference type="NCBI Taxonomy" id="2561898"/>
    <lineage>
        <taxon>Bacteria</taxon>
        <taxon>Pseudomonadati</taxon>
        <taxon>Campylobacterota</taxon>
        <taxon>Epsilonproteobacteria</taxon>
        <taxon>Campylobacterales</taxon>
        <taxon>Campylobacteraceae</taxon>
        <taxon>Campylobacter</taxon>
    </lineage>
</organism>
<dbReference type="EMBL" id="CP049075">
    <property type="protein sequence ID" value="QLI04947.1"/>
    <property type="molecule type" value="Genomic_DNA"/>
</dbReference>
<dbReference type="Pfam" id="PF04368">
    <property type="entry name" value="DUF507"/>
    <property type="match status" value="1"/>
</dbReference>
<dbReference type="RefSeq" id="WP_179975567.1">
    <property type="nucleotide sequence ID" value="NZ_CP049075.1"/>
</dbReference>
<gene>
    <name evidence="1" type="ORF">CINF_0412</name>
</gene>
<reference evidence="1 2" key="1">
    <citation type="submission" date="2020-02" db="EMBL/GenBank/DDBJ databases">
        <title>Complete genome sequence of the novel Campylobacter species Candidatus Campylobacter infans.</title>
        <authorList>
            <person name="Duim B."/>
            <person name="Zomer A."/>
            <person name="van der Graaf L."/>
            <person name="Wagenaar J."/>
        </authorList>
    </citation>
    <scope>NUCLEOTIDE SEQUENCE [LARGE SCALE GENOMIC DNA]</scope>
    <source>
        <strain evidence="1 2">19S00001</strain>
    </source>
</reference>